<dbReference type="SUPFAM" id="SSF88713">
    <property type="entry name" value="Glycoside hydrolase/deacetylase"/>
    <property type="match status" value="1"/>
</dbReference>
<dbReference type="InterPro" id="IPR051398">
    <property type="entry name" value="Polysacch_Deacetylase"/>
</dbReference>
<feature type="domain" description="NodB homology" evidence="3">
    <location>
        <begin position="93"/>
        <end position="335"/>
    </location>
</feature>
<evidence type="ECO:0000313" key="4">
    <source>
        <dbReference type="EMBL" id="MEA5390352.1"/>
    </source>
</evidence>
<evidence type="ECO:0000313" key="5">
    <source>
        <dbReference type="Proteomes" id="UP001304461"/>
    </source>
</evidence>
<organism evidence="4 5">
    <name type="scientific">Cyanobium gracile UHCC 0139</name>
    <dbReference type="NCBI Taxonomy" id="3110308"/>
    <lineage>
        <taxon>Bacteria</taxon>
        <taxon>Bacillati</taxon>
        <taxon>Cyanobacteriota</taxon>
        <taxon>Cyanophyceae</taxon>
        <taxon>Synechococcales</taxon>
        <taxon>Prochlorococcaceae</taxon>
        <taxon>Cyanobium</taxon>
    </lineage>
</organism>
<evidence type="ECO:0000256" key="2">
    <source>
        <dbReference type="ARBA" id="ARBA00022729"/>
    </source>
</evidence>
<dbReference type="Proteomes" id="UP001304461">
    <property type="component" value="Unassembled WGS sequence"/>
</dbReference>
<dbReference type="PANTHER" id="PTHR34216">
    <property type="match status" value="1"/>
</dbReference>
<dbReference type="GO" id="GO:0016787">
    <property type="term" value="F:hydrolase activity"/>
    <property type="evidence" value="ECO:0007669"/>
    <property type="project" value="UniProtKB-KW"/>
</dbReference>
<evidence type="ECO:0000259" key="3">
    <source>
        <dbReference type="PROSITE" id="PS51677"/>
    </source>
</evidence>
<keyword evidence="5" id="KW-1185">Reference proteome</keyword>
<keyword evidence="2" id="KW-0732">Signal</keyword>
<gene>
    <name evidence="4" type="ORF">VB738_03660</name>
</gene>
<protein>
    <submittedName>
        <fullName evidence="4">Polysaccharide deacetylase family protein</fullName>
        <ecNumber evidence="4">3.-.-.-</ecNumber>
    </submittedName>
</protein>
<comment type="subcellular location">
    <subcellularLocation>
        <location evidence="1">Secreted</location>
    </subcellularLocation>
</comment>
<dbReference type="PANTHER" id="PTHR34216:SF3">
    <property type="entry name" value="POLY-BETA-1,6-N-ACETYL-D-GLUCOSAMINE N-DEACETYLASE"/>
    <property type="match status" value="1"/>
</dbReference>
<dbReference type="CDD" id="cd10918">
    <property type="entry name" value="CE4_NodB_like_5s_6s"/>
    <property type="match status" value="1"/>
</dbReference>
<sequence length="335" mass="37011">MSRLGRAANRAADLLFLPPLDRLWLRRLRGKVLCLLYHRVDRPGREPFLDRFGVPPIPPEELAAELGVLQRRGARFLTYADLRAGRFPSGSDFGVIISFDDGLRCNYEQGMDVLGSLGIPAVFFQSTAMDAGGELVWEHALYWYGAHPTLAPRLEELAHQRLDLPANLGGAALIARLRDGTPVVQVLEVLAEMAERWGTADELAAAAGRLYPSAAHLRRAREAGHELGSHGHHHVPRCSISPEGFEEELSRSAAELKQVLGEAPRAFSYPFNSHLPGDGEICGRHYLQVATVDAALVTAATPPLDLPRFTWPGPHANRLRRRRWLCTGTLAWPGR</sequence>
<dbReference type="InterPro" id="IPR002509">
    <property type="entry name" value="NODB_dom"/>
</dbReference>
<dbReference type="EMBL" id="JAYGHX010000002">
    <property type="protein sequence ID" value="MEA5390352.1"/>
    <property type="molecule type" value="Genomic_DNA"/>
</dbReference>
<reference evidence="4 5" key="1">
    <citation type="submission" date="2023-12" db="EMBL/GenBank/DDBJ databases">
        <title>Baltic Sea Cyanobacteria.</title>
        <authorList>
            <person name="Delbaje E."/>
            <person name="Fewer D.P."/>
            <person name="Shishido T.K."/>
        </authorList>
    </citation>
    <scope>NUCLEOTIDE SEQUENCE [LARGE SCALE GENOMIC DNA]</scope>
    <source>
        <strain evidence="4 5">UHCC 0139</strain>
    </source>
</reference>
<dbReference type="Gene3D" id="3.20.20.370">
    <property type="entry name" value="Glycoside hydrolase/deacetylase"/>
    <property type="match status" value="1"/>
</dbReference>
<comment type="caution">
    <text evidence="4">The sequence shown here is derived from an EMBL/GenBank/DDBJ whole genome shotgun (WGS) entry which is preliminary data.</text>
</comment>
<evidence type="ECO:0000256" key="1">
    <source>
        <dbReference type="ARBA" id="ARBA00004613"/>
    </source>
</evidence>
<proteinExistence type="predicted"/>
<dbReference type="InterPro" id="IPR011330">
    <property type="entry name" value="Glyco_hydro/deAcase_b/a-brl"/>
</dbReference>
<dbReference type="RefSeq" id="WP_323304460.1">
    <property type="nucleotide sequence ID" value="NZ_JAYGHX010000002.1"/>
</dbReference>
<keyword evidence="4" id="KW-0378">Hydrolase</keyword>
<accession>A0ABU5RRJ3</accession>
<dbReference type="Pfam" id="PF01522">
    <property type="entry name" value="Polysacc_deac_1"/>
    <property type="match status" value="1"/>
</dbReference>
<name>A0ABU5RRJ3_9CYAN</name>
<dbReference type="EC" id="3.-.-.-" evidence="4"/>
<dbReference type="PROSITE" id="PS51677">
    <property type="entry name" value="NODB"/>
    <property type="match status" value="1"/>
</dbReference>